<protein>
    <submittedName>
        <fullName evidence="2">Uncharacterized protein</fullName>
    </submittedName>
</protein>
<reference evidence="1 4" key="2">
    <citation type="journal article" date="2019" name="Nat. Commun.">
        <title>A new type of DNA phosphorothioation-based antiviral system in archaea.</title>
        <authorList>
            <person name="Xiong L."/>
            <person name="Liu S."/>
            <person name="Chen S."/>
            <person name="Xiao Y."/>
            <person name="Zhu B."/>
            <person name="Gao Y."/>
            <person name="Zhang Y."/>
            <person name="Chen B."/>
            <person name="Luo J."/>
            <person name="Deng Z."/>
            <person name="Chen X."/>
            <person name="Wang L."/>
            <person name="Chen S."/>
        </authorList>
    </citation>
    <scope>NUCLEOTIDE SEQUENCE [LARGE SCALE GENOMIC DNA]</scope>
    <source>
        <strain evidence="1 4">CGMCC 1.10331</strain>
    </source>
</reference>
<sequence>MTDTNSPLSTIKQLVDSSIEKTDDSEIRFKLRTASQLVDVVQNHHDDLIDSLEDTDLDDELQEELRDMGYIE</sequence>
<name>A0A1H5Z6M2_9EURY</name>
<dbReference type="KEGG" id="hlm:DV707_11325"/>
<keyword evidence="3" id="KW-1185">Reference proteome</keyword>
<dbReference type="Proteomes" id="UP000236740">
    <property type="component" value="Unassembled WGS sequence"/>
</dbReference>
<reference evidence="2 3" key="1">
    <citation type="submission" date="2016-10" db="EMBL/GenBank/DDBJ databases">
        <authorList>
            <person name="de Groot N.N."/>
        </authorList>
    </citation>
    <scope>NUCLEOTIDE SEQUENCE [LARGE SCALE GENOMIC DNA]</scope>
    <source>
        <strain evidence="2 3">CGMCC 1.10331</strain>
    </source>
</reference>
<dbReference type="Proteomes" id="UP000296733">
    <property type="component" value="Chromosome"/>
</dbReference>
<accession>A0A1H5Z6M2</accession>
<evidence type="ECO:0000313" key="4">
    <source>
        <dbReference type="Proteomes" id="UP000296733"/>
    </source>
</evidence>
<gene>
    <name evidence="1" type="ORF">DV707_11325</name>
    <name evidence="2" type="ORF">SAMN04488133_1868</name>
</gene>
<proteinExistence type="predicted"/>
<organism evidence="2 3">
    <name type="scientific">Halobellus limi</name>
    <dbReference type="NCBI Taxonomy" id="699433"/>
    <lineage>
        <taxon>Archaea</taxon>
        <taxon>Methanobacteriati</taxon>
        <taxon>Methanobacteriota</taxon>
        <taxon>Stenosarchaea group</taxon>
        <taxon>Halobacteria</taxon>
        <taxon>Halobacteriales</taxon>
        <taxon>Haloferacaceae</taxon>
        <taxon>Halobellus</taxon>
    </lineage>
</organism>
<evidence type="ECO:0000313" key="1">
    <source>
        <dbReference type="EMBL" id="QCC48206.1"/>
    </source>
</evidence>
<dbReference type="EMBL" id="FNVN01000002">
    <property type="protein sequence ID" value="SEG31794.1"/>
    <property type="molecule type" value="Genomic_DNA"/>
</dbReference>
<dbReference type="EMBL" id="CP031311">
    <property type="protein sequence ID" value="QCC48206.1"/>
    <property type="molecule type" value="Genomic_DNA"/>
</dbReference>
<evidence type="ECO:0000313" key="3">
    <source>
        <dbReference type="Proteomes" id="UP000236740"/>
    </source>
</evidence>
<dbReference type="AlphaFoldDB" id="A0A1H5Z6M2"/>
<evidence type="ECO:0000313" key="2">
    <source>
        <dbReference type="EMBL" id="SEG31794.1"/>
    </source>
</evidence>